<protein>
    <recommendedName>
        <fullName evidence="2">Schlafen AlbA-2 domain-containing protein</fullName>
    </recommendedName>
</protein>
<dbReference type="InterPro" id="IPR038475">
    <property type="entry name" value="RecG_C_sf"/>
</dbReference>
<gene>
    <name evidence="3" type="ordered locus">LMRG_01512</name>
</gene>
<name>A0A0H3GIM8_LISM4</name>
<dbReference type="SUPFAM" id="SSF46785">
    <property type="entry name" value="Winged helix' DNA-binding domain"/>
    <property type="match status" value="1"/>
</dbReference>
<dbReference type="Pfam" id="PF04326">
    <property type="entry name" value="SLFN_AlbA_2"/>
    <property type="match status" value="1"/>
</dbReference>
<dbReference type="InterPro" id="IPR036388">
    <property type="entry name" value="WH-like_DNA-bd_sf"/>
</dbReference>
<dbReference type="Gene3D" id="1.10.10.10">
    <property type="entry name" value="Winged helix-like DNA-binding domain superfamily/Winged helix DNA-binding domain"/>
    <property type="match status" value="1"/>
</dbReference>
<dbReference type="Gene3D" id="3.30.565.60">
    <property type="match status" value="1"/>
</dbReference>
<dbReference type="KEGG" id="lmt:LMRG_01512"/>
<evidence type="ECO:0000313" key="4">
    <source>
        <dbReference type="Proteomes" id="UP000001288"/>
    </source>
</evidence>
<dbReference type="InterPro" id="IPR036390">
    <property type="entry name" value="WH_DNA-bd_sf"/>
</dbReference>
<dbReference type="HOGENOM" id="CLU_024970_0_1_9"/>
<evidence type="ECO:0000256" key="1">
    <source>
        <dbReference type="SAM" id="MobiDB-lite"/>
    </source>
</evidence>
<evidence type="ECO:0000259" key="2">
    <source>
        <dbReference type="Pfam" id="PF04326"/>
    </source>
</evidence>
<dbReference type="Proteomes" id="UP000001288">
    <property type="component" value="Chromosome"/>
</dbReference>
<dbReference type="Gene3D" id="3.30.950.30">
    <property type="entry name" value="Schlafen, AAA domain"/>
    <property type="match status" value="1"/>
</dbReference>
<accession>A0A0H3GIM8</accession>
<dbReference type="InterPro" id="IPR007421">
    <property type="entry name" value="Schlafen_AlbA_2_dom"/>
</dbReference>
<feature type="region of interest" description="Disordered" evidence="1">
    <location>
        <begin position="1"/>
        <end position="20"/>
    </location>
</feature>
<dbReference type="RefSeq" id="WP_012951969.1">
    <property type="nucleotide sequence ID" value="NC_017544.1"/>
</dbReference>
<feature type="compositionally biased region" description="Polar residues" evidence="1">
    <location>
        <begin position="1"/>
        <end position="17"/>
    </location>
</feature>
<reference evidence="4" key="1">
    <citation type="submission" date="2010-04" db="EMBL/GenBank/DDBJ databases">
        <title>The genome sequence of Listeria monocytogenes strain 10403S.</title>
        <authorList>
            <consortium name="The Broad Institute Genome Sequencing Platform"/>
            <consortium name="The Broad Institute Genome Sequencing Center for Infectious Disease"/>
            <person name="Borowsky M."/>
            <person name="Borodovsky M."/>
            <person name="Young S.K."/>
            <person name="Zeng Q."/>
            <person name="Koehrsen M."/>
            <person name="Fitzgerald M."/>
            <person name="Wiedmann M."/>
            <person name="Swaminathan B."/>
            <person name="Lauer P."/>
            <person name="Portnoy D."/>
            <person name="Cossart P."/>
            <person name="Buchrieser C."/>
            <person name="Higgins D."/>
            <person name="Abouelleil A."/>
            <person name="Alvarado L."/>
            <person name="Arachchi H.M."/>
            <person name="Berlin A."/>
            <person name="Borenstein D."/>
            <person name="Brown A."/>
            <person name="Chapman S.B."/>
            <person name="Chen Z."/>
            <person name="Dunbar C.D."/>
            <person name="Engels R."/>
            <person name="Freedman E."/>
            <person name="Gearin G."/>
            <person name="Gellesch M."/>
            <person name="Goldberg J."/>
            <person name="Griggs A."/>
            <person name="Gujja S."/>
            <person name="Heilman E."/>
            <person name="Heiman D."/>
            <person name="Howarth C."/>
            <person name="Jen D."/>
            <person name="Larson L."/>
            <person name="Lui A."/>
            <person name="MacDonald J."/>
            <person name="Mehta T."/>
            <person name="Montmayeur A."/>
            <person name="Neiman D."/>
            <person name="Park D."/>
            <person name="Pearson M."/>
            <person name="Priest M."/>
            <person name="Richards J."/>
            <person name="Roberts A."/>
            <person name="Saif S."/>
            <person name="Shea T."/>
            <person name="Shenoy N."/>
            <person name="Sisk P."/>
            <person name="Stolte C."/>
            <person name="Sykes S."/>
            <person name="Walk T."/>
            <person name="White J."/>
            <person name="Yandava C."/>
            <person name="Haas B."/>
            <person name="Nusbaum C."/>
            <person name="Birren B."/>
        </authorList>
    </citation>
    <scope>NUCLEOTIDE SEQUENCE [LARGE SCALE GENOMIC DNA]</scope>
    <source>
        <strain evidence="4">10403S</strain>
    </source>
</reference>
<dbReference type="Pfam" id="PF13749">
    <property type="entry name" value="HATPase_c_4"/>
    <property type="match status" value="1"/>
</dbReference>
<evidence type="ECO:0000313" key="3">
    <source>
        <dbReference type="EMBL" id="AEO07308.1"/>
    </source>
</evidence>
<dbReference type="InterPro" id="IPR038461">
    <property type="entry name" value="Schlafen_AlbA_2_dom_sf"/>
</dbReference>
<dbReference type="AlphaFoldDB" id="A0A0H3GIM8"/>
<proteinExistence type="predicted"/>
<dbReference type="PANTHER" id="PTHR30595">
    <property type="entry name" value="GLPR-RELATED TRANSCRIPTIONAL REPRESSOR"/>
    <property type="match status" value="1"/>
</dbReference>
<feature type="domain" description="Schlafen AlbA-2" evidence="2">
    <location>
        <begin position="13"/>
        <end position="135"/>
    </location>
</feature>
<dbReference type="PANTHER" id="PTHR30595:SF6">
    <property type="entry name" value="SCHLAFEN ALBA-2 DOMAIN-CONTAINING PROTEIN"/>
    <property type="match status" value="1"/>
</dbReference>
<sequence length="504" mass="58576">MKDVNINNNLKPENSNLEYKESKNSLPKDFWKTYSAFANTKGGLVVLGVSERDNNFYLSGVNDSSKILKDLHTTLHNQNKVNYSLVNDENIKEFELMGKKIIEIHIKEAPLSKKPIYLNSDYRNTYLRSNDSDRKSTDEELRQMLRNSKDDLDSELLERFDIDDLNLNTINKYRDYLINDNVDSPYINMPVKKLLIEIGAIKRNRNSQDNDYNITLGGLLFFGKFNCITDLIPHFHLDYFNREGTNDRWIDRVATGDPNYPNLNLFEFFLIVLEKLKLTINQGFKLSEDSHRISHESNDMVITLREALANTLIHSDYMSSETVKIEHLNGYYEFSNPGEMKISIEEFVRGGNSNPRNVTITQLLRRIGFCERAGTGGPKIFDLARKNKLKFPDITTENNKTTLRVWKIDIVSAHSHLGDDEKSVLLFLTKNFLPKSFKEIQEETSLTRHKLTKVLISLEENKLIEKIGQSRATKYKLIESTEEYLTNLQHTFRKIVQFYVENDK</sequence>
<organism evidence="3 4">
    <name type="scientific">Listeria monocytogenes serotype 1/2a (strain 10403S)</name>
    <dbReference type="NCBI Taxonomy" id="393133"/>
    <lineage>
        <taxon>Bacteria</taxon>
        <taxon>Bacillati</taxon>
        <taxon>Bacillota</taxon>
        <taxon>Bacilli</taxon>
        <taxon>Bacillales</taxon>
        <taxon>Listeriaceae</taxon>
        <taxon>Listeria</taxon>
    </lineage>
</organism>
<dbReference type="EMBL" id="CP002002">
    <property type="protein sequence ID" value="AEO07308.1"/>
    <property type="molecule type" value="Genomic_DNA"/>
</dbReference>